<reference evidence="3 4" key="1">
    <citation type="submission" date="2022-02" db="EMBL/GenBank/DDBJ databases">
        <title>Chromosome-level reference genomes for two strains of Caenorhabditis briggsae: an improved platform for comparative genomics.</title>
        <authorList>
            <person name="Stevens L."/>
            <person name="Andersen E.C."/>
        </authorList>
    </citation>
    <scope>NUCLEOTIDE SEQUENCE [LARGE SCALE GENOMIC DNA]</scope>
    <source>
        <strain evidence="3">QX1410_ONT</strain>
        <tissue evidence="3">Whole-organism</tissue>
    </source>
</reference>
<dbReference type="Proteomes" id="UP000827892">
    <property type="component" value="Chromosome V"/>
</dbReference>
<dbReference type="Pfam" id="PF24602">
    <property type="entry name" value="DUF7622"/>
    <property type="match status" value="1"/>
</dbReference>
<dbReference type="AlphaFoldDB" id="A0AAE8ZVT5"/>
<dbReference type="InterPro" id="IPR056039">
    <property type="entry name" value="DUF7622"/>
</dbReference>
<dbReference type="EMBL" id="CP090895">
    <property type="protein sequence ID" value="ULT87641.1"/>
    <property type="molecule type" value="Genomic_DNA"/>
</dbReference>
<protein>
    <recommendedName>
        <fullName evidence="2">DUF7622 domain-containing protein</fullName>
    </recommendedName>
</protein>
<evidence type="ECO:0000259" key="2">
    <source>
        <dbReference type="Pfam" id="PF24602"/>
    </source>
</evidence>
<feature type="domain" description="DUF7622" evidence="2">
    <location>
        <begin position="333"/>
        <end position="408"/>
    </location>
</feature>
<dbReference type="SUPFAM" id="SSF57302">
    <property type="entry name" value="Snake toxin-like"/>
    <property type="match status" value="2"/>
</dbReference>
<dbReference type="PANTHER" id="PTHR37433">
    <property type="entry name" value="PROTEIN CBG25136-RELATED"/>
    <property type="match status" value="1"/>
</dbReference>
<feature type="chain" id="PRO_5042031112" description="DUF7622 domain-containing protein" evidence="1">
    <location>
        <begin position="18"/>
        <end position="426"/>
    </location>
</feature>
<sequence>MLKYLIFAQILIKITTSFKCECSNSGIACLEECDTGTYCYTTWIVLGGDVVWQGCKTTRTDLLSSRQCQTNRKGLVTCVCDSEKCNDASFSVASDAALIVPKTVKCFNMDLNQDNFCFGHYCTFSMEMIINDFGDLIPTDIRAYRGCSDEEYSADLNSVNMCSISGNVISCRSHCPDGCEAGSYCFSTWILRNGGLKEQGCKTTRADLLTDRQCQTNRKGLVTCVCNTEKCNGPSFTIPSDVSLTVSPTIKCFNGDLIENNFCFGHYCSYSGEVILNDFGDILPSPYPIYRGCADDEYNDDLNSVNVCTLSNSIITCKCNTQFCNRESAFPIPLGNIVCYMSSSYYDSSTKALKYCRGHLCYKLPTDEDGKTSRGCLTVSDGAPEELKKSGTFRFFYYCNQDLCNGDFSENAMDLIEEDVKNVTKI</sequence>
<accession>A0AAE8ZVT5</accession>
<evidence type="ECO:0000256" key="1">
    <source>
        <dbReference type="SAM" id="SignalP"/>
    </source>
</evidence>
<dbReference type="InterPro" id="IPR045860">
    <property type="entry name" value="Snake_toxin-like_sf"/>
</dbReference>
<name>A0AAE8ZVT5_CAEBR</name>
<organism evidence="3 4">
    <name type="scientific">Caenorhabditis briggsae</name>
    <dbReference type="NCBI Taxonomy" id="6238"/>
    <lineage>
        <taxon>Eukaryota</taxon>
        <taxon>Metazoa</taxon>
        <taxon>Ecdysozoa</taxon>
        <taxon>Nematoda</taxon>
        <taxon>Chromadorea</taxon>
        <taxon>Rhabditida</taxon>
        <taxon>Rhabditina</taxon>
        <taxon>Rhabditomorpha</taxon>
        <taxon>Rhabditoidea</taxon>
        <taxon>Rhabditidae</taxon>
        <taxon>Peloderinae</taxon>
        <taxon>Caenorhabditis</taxon>
    </lineage>
</organism>
<keyword evidence="1" id="KW-0732">Signal</keyword>
<feature type="signal peptide" evidence="1">
    <location>
        <begin position="1"/>
        <end position="17"/>
    </location>
</feature>
<gene>
    <name evidence="3" type="ORF">L3Y34_007064</name>
</gene>
<evidence type="ECO:0000313" key="4">
    <source>
        <dbReference type="Proteomes" id="UP000827892"/>
    </source>
</evidence>
<proteinExistence type="predicted"/>
<evidence type="ECO:0000313" key="3">
    <source>
        <dbReference type="EMBL" id="ULT87641.1"/>
    </source>
</evidence>
<dbReference type="PANTHER" id="PTHR37433:SF19">
    <property type="entry name" value="ACTIVIN_RECP DOMAIN-CONTAINING PROTEIN"/>
    <property type="match status" value="1"/>
</dbReference>